<dbReference type="InterPro" id="IPR004481">
    <property type="entry name" value="K/Na/Ca-exchanger"/>
</dbReference>
<feature type="transmembrane region" description="Helical" evidence="5">
    <location>
        <begin position="102"/>
        <end position="119"/>
    </location>
</feature>
<feature type="transmembrane region" description="Helical" evidence="5">
    <location>
        <begin position="210"/>
        <end position="232"/>
    </location>
</feature>
<feature type="transmembrane region" description="Helical" evidence="5">
    <location>
        <begin position="125"/>
        <end position="144"/>
    </location>
</feature>
<evidence type="ECO:0000256" key="2">
    <source>
        <dbReference type="ARBA" id="ARBA00022692"/>
    </source>
</evidence>
<reference evidence="8 10" key="2">
    <citation type="submission" date="2019-04" db="EMBL/GenBank/DDBJ databases">
        <title>Draft genome sequence data and analysis of a Fermenting Bacterium, Geotoga petraea strain HO-Geo1, isolated from heavy-oil petroleum reservoir in Russia.</title>
        <authorList>
            <person name="Grouzdev D.S."/>
            <person name="Semenova E.M."/>
            <person name="Sokolova D.S."/>
            <person name="Tourova T.P."/>
            <person name="Poltaraus A.B."/>
            <person name="Nazina T.N."/>
        </authorList>
    </citation>
    <scope>NUCLEOTIDE SEQUENCE [LARGE SCALE GENOMIC DNA]</scope>
    <source>
        <strain evidence="8 10">HO-Geo1</strain>
    </source>
</reference>
<feature type="transmembrane region" description="Helical" evidence="5">
    <location>
        <begin position="244"/>
        <end position="265"/>
    </location>
</feature>
<dbReference type="EMBL" id="FMYV01000009">
    <property type="protein sequence ID" value="SDC83136.1"/>
    <property type="molecule type" value="Genomic_DNA"/>
</dbReference>
<evidence type="ECO:0000259" key="6">
    <source>
        <dbReference type="Pfam" id="PF01699"/>
    </source>
</evidence>
<feature type="domain" description="Sodium/calcium exchanger membrane region" evidence="6">
    <location>
        <begin position="176"/>
        <end position="317"/>
    </location>
</feature>
<keyword evidence="9" id="KW-1185">Reference proteome</keyword>
<proteinExistence type="predicted"/>
<keyword evidence="3 5" id="KW-1133">Transmembrane helix</keyword>
<dbReference type="EMBL" id="SRME01000007">
    <property type="protein sequence ID" value="TGG86883.1"/>
    <property type="molecule type" value="Genomic_DNA"/>
</dbReference>
<dbReference type="AlphaFoldDB" id="A0A1G6PUD8"/>
<feature type="transmembrane region" description="Helical" evidence="5">
    <location>
        <begin position="175"/>
        <end position="198"/>
    </location>
</feature>
<organism evidence="7 9">
    <name type="scientific">Geotoga petraea</name>
    <dbReference type="NCBI Taxonomy" id="28234"/>
    <lineage>
        <taxon>Bacteria</taxon>
        <taxon>Thermotogati</taxon>
        <taxon>Thermotogota</taxon>
        <taxon>Thermotogae</taxon>
        <taxon>Petrotogales</taxon>
        <taxon>Petrotogaceae</taxon>
        <taxon>Geotoga</taxon>
    </lineage>
</organism>
<dbReference type="GO" id="GO:0005262">
    <property type="term" value="F:calcium channel activity"/>
    <property type="evidence" value="ECO:0007669"/>
    <property type="project" value="TreeGrafter"/>
</dbReference>
<gene>
    <name evidence="8" type="ORF">E4650_09560</name>
    <name evidence="7" type="ORF">SAMN04488588_1885</name>
</gene>
<evidence type="ECO:0000256" key="4">
    <source>
        <dbReference type="ARBA" id="ARBA00023136"/>
    </source>
</evidence>
<reference evidence="7 9" key="1">
    <citation type="submission" date="2016-10" db="EMBL/GenBank/DDBJ databases">
        <authorList>
            <person name="de Groot N.N."/>
        </authorList>
    </citation>
    <scope>NUCLEOTIDE SEQUENCE [LARGE SCALE GENOMIC DNA]</scope>
    <source>
        <strain evidence="7 9">WG14</strain>
    </source>
</reference>
<dbReference type="InterPro" id="IPR004837">
    <property type="entry name" value="NaCa_Exmemb"/>
</dbReference>
<dbReference type="GO" id="GO:0005886">
    <property type="term" value="C:plasma membrane"/>
    <property type="evidence" value="ECO:0007669"/>
    <property type="project" value="TreeGrafter"/>
</dbReference>
<accession>A0A1G6PUD8</accession>
<dbReference type="OrthoDB" id="9794225at2"/>
<name>A0A1G6PUD8_9BACT</name>
<evidence type="ECO:0000256" key="1">
    <source>
        <dbReference type="ARBA" id="ARBA00004141"/>
    </source>
</evidence>
<evidence type="ECO:0000256" key="3">
    <source>
        <dbReference type="ARBA" id="ARBA00022989"/>
    </source>
</evidence>
<evidence type="ECO:0000313" key="10">
    <source>
        <dbReference type="Proteomes" id="UP000297288"/>
    </source>
</evidence>
<dbReference type="NCBIfam" id="TIGR00367">
    <property type="entry name" value="calcium/sodium antiporter"/>
    <property type="match status" value="1"/>
</dbReference>
<dbReference type="PANTHER" id="PTHR10846">
    <property type="entry name" value="SODIUM/POTASSIUM/CALCIUM EXCHANGER"/>
    <property type="match status" value="1"/>
</dbReference>
<sequence length="320" mass="34030">MILSLVFITIGLVLLAKGADYLIEGAVGLSKRVGVSELFTGLTLVAFGTSAPELFVGVSATIQGSGIAMGNVLGSNVSNVALILGLAILIKPAPINKSTISYEIPFLILISTVITAMLFENPAITIWDGIILLTFMVIFIAYLYTMAKSDKKIREQILSEIDEVEETDHMSWGKIAFLSLLGIGMLAGGGELTVRYSIEFARILGMSEALISVTIVAFGTSLPELVTAITASRKNTNDILVGNIIGSNVFNILTILGISSLFGTISPDRSLSFDAIFGVIIVVGLLIGILLNKKRNAGRLLGAILVSSYIFYIGYNIFLG</sequence>
<evidence type="ECO:0000313" key="9">
    <source>
        <dbReference type="Proteomes" id="UP000199322"/>
    </source>
</evidence>
<comment type="subcellular location">
    <subcellularLocation>
        <location evidence="1">Membrane</location>
        <topology evidence="1">Multi-pass membrane protein</topology>
    </subcellularLocation>
</comment>
<evidence type="ECO:0000313" key="8">
    <source>
        <dbReference type="EMBL" id="TGG86883.1"/>
    </source>
</evidence>
<keyword evidence="4 5" id="KW-0472">Membrane</keyword>
<protein>
    <submittedName>
        <fullName evidence="8">Calcium/sodium antiporter</fullName>
    </submittedName>
    <submittedName>
        <fullName evidence="7">Cation:H+ antiporter</fullName>
    </submittedName>
</protein>
<dbReference type="GO" id="GO:0006874">
    <property type="term" value="P:intracellular calcium ion homeostasis"/>
    <property type="evidence" value="ECO:0007669"/>
    <property type="project" value="TreeGrafter"/>
</dbReference>
<dbReference type="GO" id="GO:0008273">
    <property type="term" value="F:calcium, potassium:sodium antiporter activity"/>
    <property type="evidence" value="ECO:0007669"/>
    <property type="project" value="TreeGrafter"/>
</dbReference>
<evidence type="ECO:0000256" key="5">
    <source>
        <dbReference type="SAM" id="Phobius"/>
    </source>
</evidence>
<dbReference type="Gene3D" id="1.20.1420.30">
    <property type="entry name" value="NCX, central ion-binding region"/>
    <property type="match status" value="1"/>
</dbReference>
<evidence type="ECO:0000313" key="7">
    <source>
        <dbReference type="EMBL" id="SDC83136.1"/>
    </source>
</evidence>
<dbReference type="Proteomes" id="UP000297288">
    <property type="component" value="Unassembled WGS sequence"/>
</dbReference>
<dbReference type="STRING" id="28234.SAMN04488588_1885"/>
<feature type="transmembrane region" description="Helical" evidence="5">
    <location>
        <begin position="300"/>
        <end position="318"/>
    </location>
</feature>
<feature type="transmembrane region" description="Helical" evidence="5">
    <location>
        <begin position="67"/>
        <end position="90"/>
    </location>
</feature>
<dbReference type="PANTHER" id="PTHR10846:SF8">
    <property type="entry name" value="INNER MEMBRANE PROTEIN YRBG"/>
    <property type="match status" value="1"/>
</dbReference>
<dbReference type="RefSeq" id="WP_091405242.1">
    <property type="nucleotide sequence ID" value="NZ_FMYV01000009.1"/>
</dbReference>
<keyword evidence="2 5" id="KW-0812">Transmembrane</keyword>
<dbReference type="Pfam" id="PF01699">
    <property type="entry name" value="Na_Ca_ex"/>
    <property type="match status" value="2"/>
</dbReference>
<dbReference type="InterPro" id="IPR044880">
    <property type="entry name" value="NCX_ion-bd_dom_sf"/>
</dbReference>
<dbReference type="Proteomes" id="UP000199322">
    <property type="component" value="Unassembled WGS sequence"/>
</dbReference>
<feature type="domain" description="Sodium/calcium exchanger membrane region" evidence="6">
    <location>
        <begin position="4"/>
        <end position="144"/>
    </location>
</feature>
<feature type="transmembrane region" description="Helical" evidence="5">
    <location>
        <begin position="271"/>
        <end position="291"/>
    </location>
</feature>